<dbReference type="AlphaFoldDB" id="A0A840R105"/>
<keyword evidence="3" id="KW-1185">Reference proteome</keyword>
<dbReference type="Gene3D" id="3.40.50.1820">
    <property type="entry name" value="alpha/beta hydrolase"/>
    <property type="match status" value="1"/>
</dbReference>
<feature type="domain" description="AB hydrolase-1" evidence="1">
    <location>
        <begin position="112"/>
        <end position="172"/>
    </location>
</feature>
<reference evidence="2 3" key="1">
    <citation type="submission" date="2020-08" db="EMBL/GenBank/DDBJ databases">
        <title>Genomic Encyclopedia of Type Strains, Phase IV (KMG-IV): sequencing the most valuable type-strain genomes for metagenomic binning, comparative biology and taxonomic classification.</title>
        <authorList>
            <person name="Goeker M."/>
        </authorList>
    </citation>
    <scope>NUCLEOTIDE SEQUENCE [LARGE SCALE GENOMIC DNA]</scope>
    <source>
        <strain evidence="2 3">DSM 25701</strain>
    </source>
</reference>
<evidence type="ECO:0000313" key="3">
    <source>
        <dbReference type="Proteomes" id="UP000536640"/>
    </source>
</evidence>
<dbReference type="Proteomes" id="UP000536640">
    <property type="component" value="Unassembled WGS sequence"/>
</dbReference>
<organism evidence="2 3">
    <name type="scientific">Zhongshania antarctica</name>
    <dbReference type="NCBI Taxonomy" id="641702"/>
    <lineage>
        <taxon>Bacteria</taxon>
        <taxon>Pseudomonadati</taxon>
        <taxon>Pseudomonadota</taxon>
        <taxon>Gammaproteobacteria</taxon>
        <taxon>Cellvibrionales</taxon>
        <taxon>Spongiibacteraceae</taxon>
        <taxon>Zhongshania</taxon>
    </lineage>
</organism>
<sequence length="269" mass="29316">MRGSEALSEEKRPSAHPVLALLELPRVAADLVALGAASPILRRAPKGDQHAVILIPGFLGSDRYNQALCKYLTSIGYDASGWTLGRNLGPQDGVLVALEARLLAKYCETGRKVSLIGHSLGGLYARLLAQKHPDKVRLVLSLGSPISESLDSGKIVAKLFKMLNGAADPVQRAAVQLAPPVPTTAVYSRSDGIVHWRNAMQRDGHAECENVAVYGSHSGLTFNAAVWWLLADRLAQKEQKWQKFKPSGFLRSWYPLCQYKTEVVNPARS</sequence>
<dbReference type="EMBL" id="JACHHW010000001">
    <property type="protein sequence ID" value="MBB5186244.1"/>
    <property type="molecule type" value="Genomic_DNA"/>
</dbReference>
<evidence type="ECO:0000259" key="1">
    <source>
        <dbReference type="Pfam" id="PF00561"/>
    </source>
</evidence>
<protein>
    <submittedName>
        <fullName evidence="2">Pimeloyl-ACP methyl ester carboxylesterase</fullName>
    </submittedName>
</protein>
<dbReference type="SUPFAM" id="SSF53474">
    <property type="entry name" value="alpha/beta-Hydrolases"/>
    <property type="match status" value="1"/>
</dbReference>
<evidence type="ECO:0000313" key="2">
    <source>
        <dbReference type="EMBL" id="MBB5186244.1"/>
    </source>
</evidence>
<dbReference type="InterPro" id="IPR000073">
    <property type="entry name" value="AB_hydrolase_1"/>
</dbReference>
<accession>A0A840R105</accession>
<dbReference type="Pfam" id="PF00561">
    <property type="entry name" value="Abhydrolase_1"/>
    <property type="match status" value="1"/>
</dbReference>
<proteinExistence type="predicted"/>
<dbReference type="RefSeq" id="WP_184461033.1">
    <property type="nucleotide sequence ID" value="NZ_JACHHW010000001.1"/>
</dbReference>
<comment type="caution">
    <text evidence="2">The sequence shown here is derived from an EMBL/GenBank/DDBJ whole genome shotgun (WGS) entry which is preliminary data.</text>
</comment>
<dbReference type="InterPro" id="IPR029058">
    <property type="entry name" value="AB_hydrolase_fold"/>
</dbReference>
<name>A0A840R105_9GAMM</name>
<gene>
    <name evidence="2" type="ORF">HNQ57_000503</name>
</gene>